<dbReference type="PANTHER" id="PTHR46401:SF2">
    <property type="entry name" value="GLYCOSYLTRANSFERASE WBBK-RELATED"/>
    <property type="match status" value="1"/>
</dbReference>
<dbReference type="PANTHER" id="PTHR46401">
    <property type="entry name" value="GLYCOSYLTRANSFERASE WBBK-RELATED"/>
    <property type="match status" value="1"/>
</dbReference>
<evidence type="ECO:0000313" key="3">
    <source>
        <dbReference type="EMBL" id="TGA80428.1"/>
    </source>
</evidence>
<proteinExistence type="predicted"/>
<comment type="caution">
    <text evidence="3">The sequence shown here is derived from an EMBL/GenBank/DDBJ whole genome shotgun (WGS) entry which is preliminary data.</text>
</comment>
<accession>A0ABY2KFZ3</accession>
<keyword evidence="1" id="KW-0808">Transferase</keyword>
<evidence type="ECO:0000313" key="4">
    <source>
        <dbReference type="Proteomes" id="UP000298482"/>
    </source>
</evidence>
<dbReference type="RefSeq" id="WP_103328635.1">
    <property type="nucleotide sequence ID" value="NZ_PPRD01000014.1"/>
</dbReference>
<name>A0ABY2KFZ3_9STAP</name>
<reference evidence="3 4" key="1">
    <citation type="submission" date="2019-04" db="EMBL/GenBank/DDBJ databases">
        <title>Genomic characterization of Staphylococcus petrasii strains.</title>
        <authorList>
            <person name="Vrbovska V."/>
            <person name="Kovarovic V."/>
            <person name="Maslanova I."/>
            <person name="Indrakova A."/>
            <person name="Petras P."/>
            <person name="Sedo O."/>
            <person name="Svec P."/>
            <person name="Fisarova L."/>
            <person name="Sedlacek I."/>
            <person name="Doskar J."/>
            <person name="Pantucek R."/>
        </authorList>
    </citation>
    <scope>NUCLEOTIDE SEQUENCE [LARGE SCALE GENOMIC DNA]</scope>
    <source>
        <strain evidence="3 4">CCM 8421</strain>
    </source>
</reference>
<keyword evidence="4" id="KW-1185">Reference proteome</keyword>
<organism evidence="3 4">
    <name type="scientific">Staphylococcus croceilyticus</name>
    <dbReference type="NCBI Taxonomy" id="319942"/>
    <lineage>
        <taxon>Bacteria</taxon>
        <taxon>Bacillati</taxon>
        <taxon>Bacillota</taxon>
        <taxon>Bacilli</taxon>
        <taxon>Bacillales</taxon>
        <taxon>Staphylococcaceae</taxon>
        <taxon>Staphylococcus</taxon>
    </lineage>
</organism>
<dbReference type="CDD" id="cd03801">
    <property type="entry name" value="GT4_PimA-like"/>
    <property type="match status" value="1"/>
</dbReference>
<evidence type="ECO:0000259" key="2">
    <source>
        <dbReference type="Pfam" id="PF00534"/>
    </source>
</evidence>
<gene>
    <name evidence="3" type="ORF">E2556_02070</name>
</gene>
<evidence type="ECO:0000256" key="1">
    <source>
        <dbReference type="ARBA" id="ARBA00022679"/>
    </source>
</evidence>
<dbReference type="SUPFAM" id="SSF53756">
    <property type="entry name" value="UDP-Glycosyltransferase/glycogen phosphorylase"/>
    <property type="match status" value="1"/>
</dbReference>
<dbReference type="EMBL" id="SRJF01000002">
    <property type="protein sequence ID" value="TGA80428.1"/>
    <property type="molecule type" value="Genomic_DNA"/>
</dbReference>
<sequence>MQILFVHDFPAFYDKKTHKYYSTGFSYTIWKRYLEVFDELKIISRYKEIDKESHDYNLSSGDSVTFSPVKNYTNFKSLIKNSRSINKQLTREILSSDGVIIRLPSVLGFLAALICKKANKPYLVEVVGSMFDAYWNYGDILSKLLAFPGEFIQKQAIKNSDVAIYITEKYLQNKYPTKGLNFNSVSNVVLADNFEKNLDCKYIFDNNQIRLGLVGSTYVNYKGHDLAIEALSILRNKGYNITLDFVGQGLSDKVNNLIKNYNLNNYINYKGVINNREKMNDWYKSLDIYLQPSKTEGHGRSVVEAISNGITVIASNIGGLPDSVQGKFLFPSKNVNQLVKLIESCINSIDIRKENIDGNIEKVKKYKNNIVTSKRLEALATFKDLIGGKK</sequence>
<dbReference type="Proteomes" id="UP000298482">
    <property type="component" value="Unassembled WGS sequence"/>
</dbReference>
<protein>
    <submittedName>
        <fullName evidence="3">Glycosyltransferase</fullName>
    </submittedName>
</protein>
<feature type="domain" description="Glycosyl transferase family 1" evidence="2">
    <location>
        <begin position="217"/>
        <end position="349"/>
    </location>
</feature>
<dbReference type="Pfam" id="PF00534">
    <property type="entry name" value="Glycos_transf_1"/>
    <property type="match status" value="1"/>
</dbReference>
<dbReference type="InterPro" id="IPR001296">
    <property type="entry name" value="Glyco_trans_1"/>
</dbReference>
<dbReference type="Gene3D" id="3.40.50.2000">
    <property type="entry name" value="Glycogen Phosphorylase B"/>
    <property type="match status" value="2"/>
</dbReference>